<dbReference type="InterPro" id="IPR012913">
    <property type="entry name" value="OS9-like_dom"/>
</dbReference>
<dbReference type="EMBL" id="CANTFL010001244">
    <property type="protein sequence ID" value="CAI5734743.1"/>
    <property type="molecule type" value="Genomic_DNA"/>
</dbReference>
<dbReference type="GO" id="GO:0005788">
    <property type="term" value="C:endoplasmic reticulum lumen"/>
    <property type="evidence" value="ECO:0007669"/>
    <property type="project" value="TreeGrafter"/>
</dbReference>
<dbReference type="PROSITE" id="PS51914">
    <property type="entry name" value="MRH"/>
    <property type="match status" value="1"/>
</dbReference>
<dbReference type="InterPro" id="IPR045149">
    <property type="entry name" value="OS-9-like"/>
</dbReference>
<keyword evidence="2 5" id="KW-0732">Signal</keyword>
<evidence type="ECO:0000256" key="5">
    <source>
        <dbReference type="SAM" id="SignalP"/>
    </source>
</evidence>
<evidence type="ECO:0000256" key="4">
    <source>
        <dbReference type="ARBA" id="ARBA00023157"/>
    </source>
</evidence>
<evidence type="ECO:0000313" key="7">
    <source>
        <dbReference type="EMBL" id="CAI5734743.1"/>
    </source>
</evidence>
<evidence type="ECO:0000256" key="3">
    <source>
        <dbReference type="ARBA" id="ARBA00022824"/>
    </source>
</evidence>
<dbReference type="GO" id="GO:0030968">
    <property type="term" value="P:endoplasmic reticulum unfolded protein response"/>
    <property type="evidence" value="ECO:0007669"/>
    <property type="project" value="InterPro"/>
</dbReference>
<dbReference type="InterPro" id="IPR009011">
    <property type="entry name" value="Man6P_isomerase_rcpt-bd_dom_sf"/>
</dbReference>
<feature type="domain" description="MRH" evidence="6">
    <location>
        <begin position="287"/>
        <end position="417"/>
    </location>
</feature>
<keyword evidence="4" id="KW-1015">Disulfide bond</keyword>
<evidence type="ECO:0000256" key="1">
    <source>
        <dbReference type="ARBA" id="ARBA00004240"/>
    </source>
</evidence>
<dbReference type="PANTHER" id="PTHR15414">
    <property type="entry name" value="OS-9-RELATED"/>
    <property type="match status" value="1"/>
</dbReference>
<dbReference type="PANTHER" id="PTHR15414:SF0">
    <property type="entry name" value="ENDOPLASMIC RETICULUM LECTIN 1"/>
    <property type="match status" value="1"/>
</dbReference>
<name>A0AAV0UEE2_HYABA</name>
<dbReference type="InterPro" id="IPR044865">
    <property type="entry name" value="MRH_dom"/>
</dbReference>
<proteinExistence type="predicted"/>
<keyword evidence="3" id="KW-0256">Endoplasmic reticulum</keyword>
<dbReference type="Gene3D" id="2.70.130.10">
    <property type="entry name" value="Mannose-6-phosphate receptor binding domain"/>
    <property type="match status" value="1"/>
</dbReference>
<reference evidence="7" key="1">
    <citation type="submission" date="2022-12" db="EMBL/GenBank/DDBJ databases">
        <authorList>
            <person name="Webb A."/>
        </authorList>
    </citation>
    <scope>NUCLEOTIDE SEQUENCE</scope>
    <source>
        <strain evidence="7">Hp1</strain>
    </source>
</reference>
<feature type="chain" id="PRO_5043449116" description="MRH domain-containing protein" evidence="5">
    <location>
        <begin position="19"/>
        <end position="455"/>
    </location>
</feature>
<dbReference type="Proteomes" id="UP001162031">
    <property type="component" value="Unassembled WGS sequence"/>
</dbReference>
<sequence>MALLAASLALSAVAAARAAPFTSPFDSSYVVQLYDRRDDFVPPPAAGPLPSELMTTAAGHTFECFLPSLALVDADTSEPLDRTNENDVNGQEQQETAQEADALLALNRAAVREMQSLCVEYTDKQTSWRYEICVNALIIRFRKAPVEVQVDAAGAGAAADVGARRRESEFEEVGMFVADSRRAAGRFDEFADPETQKRVTGDGQSLFTQTYDKSGQEVQVQFVCGASARDDVVAAVQWREKLATNGEREVAAFLVESRAFCDLQESKVDKDGLATVQAVLQPLQDADTCVTRDEGWWTYEYCFGRSVRQYHRDEDGQVTLDFLLGVFDAEGNRELERLDSALVLEPIDETHDVPRPAFVELYNFGTLCKTSENQKPRKAKVFHYCSHDDTVERLIMTREVQTCVYTVKVSSPVLCDHPHFLNDERESDQTFEIVHCIPAVDAVVEAVEASEAVAA</sequence>
<protein>
    <recommendedName>
        <fullName evidence="6">MRH domain-containing protein</fullName>
    </recommendedName>
</protein>
<gene>
    <name evidence="7" type="ORF">HBR001_LOCUS6259</name>
</gene>
<dbReference type="AlphaFoldDB" id="A0AAV0UEE2"/>
<evidence type="ECO:0000256" key="2">
    <source>
        <dbReference type="ARBA" id="ARBA00022729"/>
    </source>
</evidence>
<accession>A0AAV0UEE2</accession>
<comment type="subcellular location">
    <subcellularLocation>
        <location evidence="1">Endoplasmic reticulum</location>
    </subcellularLocation>
</comment>
<evidence type="ECO:0000313" key="8">
    <source>
        <dbReference type="Proteomes" id="UP001162031"/>
    </source>
</evidence>
<keyword evidence="8" id="KW-1185">Reference proteome</keyword>
<dbReference type="Pfam" id="PF07915">
    <property type="entry name" value="PRKCSH"/>
    <property type="match status" value="1"/>
</dbReference>
<feature type="signal peptide" evidence="5">
    <location>
        <begin position="1"/>
        <end position="18"/>
    </location>
</feature>
<organism evidence="7 8">
    <name type="scientific">Hyaloperonospora brassicae</name>
    <name type="common">Brassica downy mildew</name>
    <name type="synonym">Peronospora brassicae</name>
    <dbReference type="NCBI Taxonomy" id="162125"/>
    <lineage>
        <taxon>Eukaryota</taxon>
        <taxon>Sar</taxon>
        <taxon>Stramenopiles</taxon>
        <taxon>Oomycota</taxon>
        <taxon>Peronosporomycetes</taxon>
        <taxon>Peronosporales</taxon>
        <taxon>Peronosporaceae</taxon>
        <taxon>Hyaloperonospora</taxon>
    </lineage>
</organism>
<comment type="caution">
    <text evidence="7">The sequence shown here is derived from an EMBL/GenBank/DDBJ whole genome shotgun (WGS) entry which is preliminary data.</text>
</comment>
<evidence type="ECO:0000259" key="6">
    <source>
        <dbReference type="PROSITE" id="PS51914"/>
    </source>
</evidence>
<dbReference type="GO" id="GO:0030970">
    <property type="term" value="P:retrograde protein transport, ER to cytosol"/>
    <property type="evidence" value="ECO:0007669"/>
    <property type="project" value="TreeGrafter"/>
</dbReference>